<dbReference type="GeneID" id="31001960"/>
<dbReference type="Gene3D" id="3.40.50.12780">
    <property type="entry name" value="N-terminal domain of ligase-like"/>
    <property type="match status" value="1"/>
</dbReference>
<dbReference type="PANTHER" id="PTHR44845">
    <property type="entry name" value="CARRIER DOMAIN-CONTAINING PROTEIN"/>
    <property type="match status" value="1"/>
</dbReference>
<evidence type="ECO:0000256" key="1">
    <source>
        <dbReference type="ARBA" id="ARBA00022450"/>
    </source>
</evidence>
<dbReference type="InterPro" id="IPR013120">
    <property type="entry name" value="FAR_NAD-bd"/>
</dbReference>
<dbReference type="SUPFAM" id="SSF56801">
    <property type="entry name" value="Acetyl-CoA synthetase-like"/>
    <property type="match status" value="1"/>
</dbReference>
<dbReference type="Proteomes" id="UP000214365">
    <property type="component" value="Unassembled WGS sequence"/>
</dbReference>
<evidence type="ECO:0008006" key="7">
    <source>
        <dbReference type="Google" id="ProtNLM"/>
    </source>
</evidence>
<evidence type="ECO:0000313" key="5">
    <source>
        <dbReference type="EMBL" id="OKL62242.1"/>
    </source>
</evidence>
<dbReference type="InterPro" id="IPR045851">
    <property type="entry name" value="AMP-bd_C_sf"/>
</dbReference>
<protein>
    <recommendedName>
        <fullName evidence="7">AMP-dependent synthetase/ligase domain-containing protein</fullName>
    </recommendedName>
</protein>
<keyword evidence="6" id="KW-1185">Reference proteome</keyword>
<gene>
    <name evidence="5" type="ORF">UA08_02205</name>
</gene>
<dbReference type="EMBL" id="LFMY01000003">
    <property type="protein sequence ID" value="OKL62242.1"/>
    <property type="molecule type" value="Genomic_DNA"/>
</dbReference>
<dbReference type="OrthoDB" id="329835at2759"/>
<name>A0A225AL24_TALAT</name>
<keyword evidence="2" id="KW-0597">Phosphoprotein</keyword>
<keyword evidence="1" id="KW-0596">Phosphopantetheine</keyword>
<comment type="caution">
    <text evidence="5">The sequence shown here is derived from an EMBL/GenBank/DDBJ whole genome shotgun (WGS) entry which is preliminary data.</text>
</comment>
<dbReference type="Gene3D" id="3.30.300.30">
    <property type="match status" value="1"/>
</dbReference>
<dbReference type="SUPFAM" id="SSF51735">
    <property type="entry name" value="NAD(P)-binding Rossmann-fold domains"/>
    <property type="match status" value="1"/>
</dbReference>
<dbReference type="PANTHER" id="PTHR44845:SF6">
    <property type="entry name" value="BETA-ALANINE-ACTIVATING ENZYME"/>
    <property type="match status" value="1"/>
</dbReference>
<proteinExistence type="predicted"/>
<dbReference type="RefSeq" id="XP_020122363.1">
    <property type="nucleotide sequence ID" value="XM_020264981.1"/>
</dbReference>
<organism evidence="5 6">
    <name type="scientific">Talaromyces atroroseus</name>
    <dbReference type="NCBI Taxonomy" id="1441469"/>
    <lineage>
        <taxon>Eukaryota</taxon>
        <taxon>Fungi</taxon>
        <taxon>Dikarya</taxon>
        <taxon>Ascomycota</taxon>
        <taxon>Pezizomycotina</taxon>
        <taxon>Eurotiomycetes</taxon>
        <taxon>Eurotiomycetidae</taxon>
        <taxon>Eurotiales</taxon>
        <taxon>Trichocomaceae</taxon>
        <taxon>Talaromyces</taxon>
        <taxon>Talaromyces sect. Trachyspermi</taxon>
    </lineage>
</organism>
<dbReference type="Pfam" id="PF00501">
    <property type="entry name" value="AMP-binding"/>
    <property type="match status" value="1"/>
</dbReference>
<evidence type="ECO:0000259" key="4">
    <source>
        <dbReference type="Pfam" id="PF07993"/>
    </source>
</evidence>
<dbReference type="InterPro" id="IPR042099">
    <property type="entry name" value="ANL_N_sf"/>
</dbReference>
<reference evidence="5 6" key="1">
    <citation type="submission" date="2015-06" db="EMBL/GenBank/DDBJ databases">
        <title>Talaromyces atroroseus IBT 11181 draft genome.</title>
        <authorList>
            <person name="Rasmussen K.B."/>
            <person name="Rasmussen S."/>
            <person name="Petersen B."/>
            <person name="Sicheritz-Ponten T."/>
            <person name="Mortensen U.H."/>
            <person name="Thrane U."/>
        </authorList>
    </citation>
    <scope>NUCLEOTIDE SEQUENCE [LARGE SCALE GENOMIC DNA]</scope>
    <source>
        <strain evidence="5 6">IBT 11181</strain>
    </source>
</reference>
<evidence type="ECO:0000256" key="2">
    <source>
        <dbReference type="ARBA" id="ARBA00022553"/>
    </source>
</evidence>
<feature type="domain" description="Thioester reductase (TE)" evidence="4">
    <location>
        <begin position="357"/>
        <end position="521"/>
    </location>
</feature>
<evidence type="ECO:0000259" key="3">
    <source>
        <dbReference type="Pfam" id="PF00501"/>
    </source>
</evidence>
<sequence length="664" mass="73935">MRRDAKAITQLIVDKNIEYTKATPSEYNSWLWVGTTTLREARNWKVAGVGGEVISRSLLDALKSLELAQLRVFSDYGPAEATLSSYRIELDYKSDSVTERVLLGLHLPIVSTYIVDQNRQLVPLGWLGEILIGGPGISSGYFKQPDLTAEKFIPDQFASINHAEHGWTTVFCSGDRGRVCEDGSLLFDGRISERTQVKLRGFRVELSDIEQSILDGADGLVTSAVITVRGQLDLKFLVGHLIFTPGISAEKRESLLRLLPRQLPVPSYMCPAMLFALEEMPMTSHDGHMEAIWTLWCSVLPREATMSIRPEKETDFISAGDPIDWESESRLNTDLINVIEQTGTRASNENGGVHVLVTGASGFISRHVLKQLNDMEEISRISCVAVRQKSFNLLLSESLSKVEVYKGDLTSPSLGLSAEHFKTLGQQADVILHRGSDRSFWNPYRLLRSTNEGSTKELLRLAALRKTPVIFISSGAVENIHSVSDLSQADVTGYLASKYINEILLKEAQKTLQVPVTIIRMLDGATKNDNAGHNPVSRSEVTDAICRMGTKLGKRFQHEDLSGSSMSFARVADLSNFICSEVQRLHRENHGSGEIRYHYHANSACLNGEGWCTLFGFEGSALYQEWRKLPVIPVTTWFGEAKKHGFEYLISSQVIKLNDIVSQR</sequence>
<feature type="domain" description="AMP-dependent synthetase/ligase" evidence="3">
    <location>
        <begin position="3"/>
        <end position="142"/>
    </location>
</feature>
<dbReference type="Gene3D" id="3.40.50.720">
    <property type="entry name" value="NAD(P)-binding Rossmann-like Domain"/>
    <property type="match status" value="1"/>
</dbReference>
<accession>A0A225AL24</accession>
<evidence type="ECO:0000313" key="6">
    <source>
        <dbReference type="Proteomes" id="UP000214365"/>
    </source>
</evidence>
<dbReference type="AlphaFoldDB" id="A0A225AL24"/>
<dbReference type="STRING" id="1441469.A0A225AL24"/>
<dbReference type="InterPro" id="IPR036291">
    <property type="entry name" value="NAD(P)-bd_dom_sf"/>
</dbReference>
<dbReference type="Pfam" id="PF07993">
    <property type="entry name" value="NAD_binding_4"/>
    <property type="match status" value="1"/>
</dbReference>
<dbReference type="InterPro" id="IPR000873">
    <property type="entry name" value="AMP-dep_synth/lig_dom"/>
</dbReference>